<protein>
    <recommendedName>
        <fullName evidence="1">BTB domain-containing protein</fullName>
    </recommendedName>
</protein>
<dbReference type="InterPro" id="IPR000210">
    <property type="entry name" value="BTB/POZ_dom"/>
</dbReference>
<evidence type="ECO:0000313" key="2">
    <source>
        <dbReference type="EMBL" id="TDL26492.1"/>
    </source>
</evidence>
<keyword evidence="3" id="KW-1185">Reference proteome</keyword>
<organism evidence="2 3">
    <name type="scientific">Rickenella mellea</name>
    <dbReference type="NCBI Taxonomy" id="50990"/>
    <lineage>
        <taxon>Eukaryota</taxon>
        <taxon>Fungi</taxon>
        <taxon>Dikarya</taxon>
        <taxon>Basidiomycota</taxon>
        <taxon>Agaricomycotina</taxon>
        <taxon>Agaricomycetes</taxon>
        <taxon>Hymenochaetales</taxon>
        <taxon>Rickenellaceae</taxon>
        <taxon>Rickenella</taxon>
    </lineage>
</organism>
<dbReference type="OrthoDB" id="2799068at2759"/>
<sequence length="219" mass="24723">MQENEIQDVICEGLWFKDGSVVIAASVDTSRHLFKVHTSVLSTHSHVFRDLFTLPQPLAGCQTEDMDTYDGLPLVIFPDAPDDIRDLLVALYYPMNLVCRRNRRSTFKKVAGVLRLSTKYEIGELWKHVKGVLDADWPSNFEAWEANELAISDRVNTSSSPYIIAAKPPHSAEIIQLANDCHITSILPAAYYNIARNAPSEYTPFELRDLTFRDTISGH</sequence>
<evidence type="ECO:0000259" key="1">
    <source>
        <dbReference type="SMART" id="SM00225"/>
    </source>
</evidence>
<dbReference type="InterPro" id="IPR011333">
    <property type="entry name" value="SKP1/BTB/POZ_sf"/>
</dbReference>
<feature type="domain" description="BTB" evidence="1">
    <location>
        <begin position="19"/>
        <end position="137"/>
    </location>
</feature>
<dbReference type="STRING" id="50990.A0A4Y7QHC4"/>
<reference evidence="2 3" key="1">
    <citation type="submission" date="2018-06" db="EMBL/GenBank/DDBJ databases">
        <title>A transcriptomic atlas of mushroom development highlights an independent origin of complex multicellularity.</title>
        <authorList>
            <consortium name="DOE Joint Genome Institute"/>
            <person name="Krizsan K."/>
            <person name="Almasi E."/>
            <person name="Merenyi Z."/>
            <person name="Sahu N."/>
            <person name="Viragh M."/>
            <person name="Koszo T."/>
            <person name="Mondo S."/>
            <person name="Kiss B."/>
            <person name="Balint B."/>
            <person name="Kues U."/>
            <person name="Barry K."/>
            <person name="Hegedus J.C."/>
            <person name="Henrissat B."/>
            <person name="Johnson J."/>
            <person name="Lipzen A."/>
            <person name="Ohm R."/>
            <person name="Nagy I."/>
            <person name="Pangilinan J."/>
            <person name="Yan J."/>
            <person name="Xiong Y."/>
            <person name="Grigoriev I.V."/>
            <person name="Hibbett D.S."/>
            <person name="Nagy L.G."/>
        </authorList>
    </citation>
    <scope>NUCLEOTIDE SEQUENCE [LARGE SCALE GENOMIC DNA]</scope>
    <source>
        <strain evidence="2 3">SZMC22713</strain>
    </source>
</reference>
<dbReference type="Proteomes" id="UP000294933">
    <property type="component" value="Unassembled WGS sequence"/>
</dbReference>
<dbReference type="AlphaFoldDB" id="A0A4Y7QHC4"/>
<gene>
    <name evidence="2" type="ORF">BD410DRAFT_836375</name>
</gene>
<dbReference type="SMART" id="SM00225">
    <property type="entry name" value="BTB"/>
    <property type="match status" value="1"/>
</dbReference>
<dbReference type="SUPFAM" id="SSF54695">
    <property type="entry name" value="POZ domain"/>
    <property type="match status" value="1"/>
</dbReference>
<name>A0A4Y7QHC4_9AGAM</name>
<accession>A0A4Y7QHC4</accession>
<dbReference type="EMBL" id="ML170161">
    <property type="protein sequence ID" value="TDL26492.1"/>
    <property type="molecule type" value="Genomic_DNA"/>
</dbReference>
<evidence type="ECO:0000313" key="3">
    <source>
        <dbReference type="Proteomes" id="UP000294933"/>
    </source>
</evidence>
<dbReference type="VEuPathDB" id="FungiDB:BD410DRAFT_836375"/>
<proteinExistence type="predicted"/>
<dbReference type="Pfam" id="PF00651">
    <property type="entry name" value="BTB"/>
    <property type="match status" value="1"/>
</dbReference>
<dbReference type="Gene3D" id="3.30.710.10">
    <property type="entry name" value="Potassium Channel Kv1.1, Chain A"/>
    <property type="match status" value="1"/>
</dbReference>